<dbReference type="GeneID" id="30037093"/>
<evidence type="ECO:0000313" key="3">
    <source>
        <dbReference type="Proteomes" id="UP000189580"/>
    </source>
</evidence>
<proteinExistence type="predicted"/>
<accession>A0A167CY13</accession>
<dbReference type="SUPFAM" id="SSF52833">
    <property type="entry name" value="Thioredoxin-like"/>
    <property type="match status" value="1"/>
</dbReference>
<gene>
    <name evidence="2" type="ORF">AWJ20_491</name>
</gene>
<sequence length="256" mass="27956">MGTASGGWGSAPDPAAPLATLESVPWGYSDSCEAGATGCPWANRTWLALEIAGAKYELKEIDLQNKPDWFLKISTKVPAVTVNGEILVESAITTRYVAELFPEAGLLSSDPLINAKSQLWADRFIETLPAATIYPIFRGVERTDAEIESSFFEALDKAIPYLQPNKKDGDGPFAAGQSRVQLGDVLVAPFVGRINLLIEKGIIPSSIKTKLTTDPKYASYVEYVKAIHDLPAFKKIFNVDAIYQSFAKRIQDAKKQ</sequence>
<dbReference type="PROSITE" id="PS50404">
    <property type="entry name" value="GST_NTER"/>
    <property type="match status" value="1"/>
</dbReference>
<protein>
    <recommendedName>
        <fullName evidence="1">GST N-terminal domain-containing protein</fullName>
    </recommendedName>
</protein>
<dbReference type="InterPro" id="IPR050983">
    <property type="entry name" value="GST_Omega/HSP26"/>
</dbReference>
<dbReference type="PANTHER" id="PTHR43968:SF6">
    <property type="entry name" value="GLUTATHIONE S-TRANSFERASE OMEGA"/>
    <property type="match status" value="1"/>
</dbReference>
<dbReference type="EMBL" id="CP014501">
    <property type="protein sequence ID" value="ANB12242.1"/>
    <property type="molecule type" value="Genomic_DNA"/>
</dbReference>
<dbReference type="PANTHER" id="PTHR43968">
    <property type="match status" value="1"/>
</dbReference>
<dbReference type="KEGG" id="slb:AWJ20_491"/>
<keyword evidence="3" id="KW-1185">Reference proteome</keyword>
<dbReference type="SFLD" id="SFLDS00019">
    <property type="entry name" value="Glutathione_Transferase_(cytos"/>
    <property type="match status" value="1"/>
</dbReference>
<dbReference type="Pfam" id="PF13409">
    <property type="entry name" value="GST_N_2"/>
    <property type="match status" value="1"/>
</dbReference>
<name>A0A167CY13_9ASCO</name>
<dbReference type="Proteomes" id="UP000189580">
    <property type="component" value="Chromosome a"/>
</dbReference>
<dbReference type="RefSeq" id="XP_018734719.1">
    <property type="nucleotide sequence ID" value="XM_018882013.1"/>
</dbReference>
<dbReference type="GO" id="GO:0005737">
    <property type="term" value="C:cytoplasm"/>
    <property type="evidence" value="ECO:0007669"/>
    <property type="project" value="TreeGrafter"/>
</dbReference>
<dbReference type="AlphaFoldDB" id="A0A167CY13"/>
<reference evidence="2 3" key="1">
    <citation type="submission" date="2016-02" db="EMBL/GenBank/DDBJ databases">
        <title>Complete genome sequence and transcriptome regulation of the pentose utilising yeast Sugiyamaella lignohabitans.</title>
        <authorList>
            <person name="Bellasio M."/>
            <person name="Peymann A."/>
            <person name="Valli M."/>
            <person name="Sipitzky M."/>
            <person name="Graf A."/>
            <person name="Sauer M."/>
            <person name="Marx H."/>
            <person name="Mattanovich D."/>
        </authorList>
    </citation>
    <scope>NUCLEOTIDE SEQUENCE [LARGE SCALE GENOMIC DNA]</scope>
    <source>
        <strain evidence="2 3">CBS 10342</strain>
    </source>
</reference>
<dbReference type="Gene3D" id="3.40.30.10">
    <property type="entry name" value="Glutaredoxin"/>
    <property type="match status" value="1"/>
</dbReference>
<dbReference type="Gene3D" id="1.20.1050.10">
    <property type="match status" value="1"/>
</dbReference>
<dbReference type="InterPro" id="IPR036249">
    <property type="entry name" value="Thioredoxin-like_sf"/>
</dbReference>
<dbReference type="OrthoDB" id="422574at2759"/>
<evidence type="ECO:0000313" key="2">
    <source>
        <dbReference type="EMBL" id="ANB12242.1"/>
    </source>
</evidence>
<dbReference type="SUPFAM" id="SSF47616">
    <property type="entry name" value="GST C-terminal domain-like"/>
    <property type="match status" value="1"/>
</dbReference>
<feature type="domain" description="GST N-terminal" evidence="1">
    <location>
        <begin position="29"/>
        <end position="105"/>
    </location>
</feature>
<dbReference type="InterPro" id="IPR004045">
    <property type="entry name" value="Glutathione_S-Trfase_N"/>
</dbReference>
<dbReference type="InterPro" id="IPR040079">
    <property type="entry name" value="Glutathione_S-Trfase"/>
</dbReference>
<organism evidence="2 3">
    <name type="scientific">Sugiyamaella lignohabitans</name>
    <dbReference type="NCBI Taxonomy" id="796027"/>
    <lineage>
        <taxon>Eukaryota</taxon>
        <taxon>Fungi</taxon>
        <taxon>Dikarya</taxon>
        <taxon>Ascomycota</taxon>
        <taxon>Saccharomycotina</taxon>
        <taxon>Dipodascomycetes</taxon>
        <taxon>Dipodascales</taxon>
        <taxon>Trichomonascaceae</taxon>
        <taxon>Sugiyamaella</taxon>
    </lineage>
</organism>
<dbReference type="InterPro" id="IPR036282">
    <property type="entry name" value="Glutathione-S-Trfase_C_sf"/>
</dbReference>
<evidence type="ECO:0000259" key="1">
    <source>
        <dbReference type="PROSITE" id="PS50404"/>
    </source>
</evidence>